<evidence type="ECO:0000313" key="2">
    <source>
        <dbReference type="EMBL" id="GAA0570068.1"/>
    </source>
</evidence>
<dbReference type="PANTHER" id="PTHR43685">
    <property type="entry name" value="GLYCOSYLTRANSFERASE"/>
    <property type="match status" value="1"/>
</dbReference>
<sequence>MASTPSVSVVIPAHNAAGTIKRALASVLAQTLPADEVLVVDDASGDATSVVALSFPNVRIVRLAERRGAAAARNAGIAAAKGAWIAFLDADDVWRPQKLEKQLAEAREGVSLVFCASQEFGRDSRPLGDTFRGRDVKTGANAWKDLLRRNFVATPTVMAPRALLARLRFDEDMPVGEDQDMWIRLGLEGALAYVPETLAEVYVQPESLSRYRASDQGRYVLPMIRHHIERLRHRLARREIRAILAERYANAGHIALANGDIARAGVFFSRALFAGYRPSTWTAPAALRRQAS</sequence>
<dbReference type="Pfam" id="PF00535">
    <property type="entry name" value="Glycos_transf_2"/>
    <property type="match status" value="1"/>
</dbReference>
<evidence type="ECO:0000259" key="1">
    <source>
        <dbReference type="Pfam" id="PF00535"/>
    </source>
</evidence>
<dbReference type="RefSeq" id="WP_166929457.1">
    <property type="nucleotide sequence ID" value="NZ_BAAADD010000004.1"/>
</dbReference>
<dbReference type="InterPro" id="IPR050834">
    <property type="entry name" value="Glycosyltransf_2"/>
</dbReference>
<dbReference type="Proteomes" id="UP001499951">
    <property type="component" value="Unassembled WGS sequence"/>
</dbReference>
<dbReference type="InterPro" id="IPR029044">
    <property type="entry name" value="Nucleotide-diphossugar_trans"/>
</dbReference>
<dbReference type="Gene3D" id="3.90.550.10">
    <property type="entry name" value="Spore Coat Polysaccharide Biosynthesis Protein SpsA, Chain A"/>
    <property type="match status" value="1"/>
</dbReference>
<organism evidence="2 3">
    <name type="scientific">Rhizomicrobium electricum</name>
    <dbReference type="NCBI Taxonomy" id="480070"/>
    <lineage>
        <taxon>Bacteria</taxon>
        <taxon>Pseudomonadati</taxon>
        <taxon>Pseudomonadota</taxon>
        <taxon>Alphaproteobacteria</taxon>
        <taxon>Micropepsales</taxon>
        <taxon>Micropepsaceae</taxon>
        <taxon>Rhizomicrobium</taxon>
    </lineage>
</organism>
<comment type="caution">
    <text evidence="2">The sequence shown here is derived from an EMBL/GenBank/DDBJ whole genome shotgun (WGS) entry which is preliminary data.</text>
</comment>
<dbReference type="SUPFAM" id="SSF53448">
    <property type="entry name" value="Nucleotide-diphospho-sugar transferases"/>
    <property type="match status" value="1"/>
</dbReference>
<dbReference type="PANTHER" id="PTHR43685:SF2">
    <property type="entry name" value="GLYCOSYLTRANSFERASE 2-LIKE DOMAIN-CONTAINING PROTEIN"/>
    <property type="match status" value="1"/>
</dbReference>
<protein>
    <recommendedName>
        <fullName evidence="1">Glycosyltransferase 2-like domain-containing protein</fullName>
    </recommendedName>
</protein>
<evidence type="ECO:0000313" key="3">
    <source>
        <dbReference type="Proteomes" id="UP001499951"/>
    </source>
</evidence>
<dbReference type="EMBL" id="BAAADD010000004">
    <property type="protein sequence ID" value="GAA0570068.1"/>
    <property type="molecule type" value="Genomic_DNA"/>
</dbReference>
<dbReference type="CDD" id="cd00761">
    <property type="entry name" value="Glyco_tranf_GTA_type"/>
    <property type="match status" value="1"/>
</dbReference>
<reference evidence="3" key="1">
    <citation type="journal article" date="2019" name="Int. J. Syst. Evol. Microbiol.">
        <title>The Global Catalogue of Microorganisms (GCM) 10K type strain sequencing project: providing services to taxonomists for standard genome sequencing and annotation.</title>
        <authorList>
            <consortium name="The Broad Institute Genomics Platform"/>
            <consortium name="The Broad Institute Genome Sequencing Center for Infectious Disease"/>
            <person name="Wu L."/>
            <person name="Ma J."/>
        </authorList>
    </citation>
    <scope>NUCLEOTIDE SEQUENCE [LARGE SCALE GENOMIC DNA]</scope>
    <source>
        <strain evidence="3">JCM 15089</strain>
    </source>
</reference>
<dbReference type="InterPro" id="IPR001173">
    <property type="entry name" value="Glyco_trans_2-like"/>
</dbReference>
<proteinExistence type="predicted"/>
<gene>
    <name evidence="2" type="ORF">GCM10008942_18560</name>
</gene>
<feature type="domain" description="Glycosyltransferase 2-like" evidence="1">
    <location>
        <begin position="8"/>
        <end position="125"/>
    </location>
</feature>
<accession>A0ABP3PSS0</accession>
<name>A0ABP3PSS0_9PROT</name>
<keyword evidence="3" id="KW-1185">Reference proteome</keyword>